<dbReference type="GO" id="GO:0009062">
    <property type="term" value="P:fatty acid catabolic process"/>
    <property type="evidence" value="ECO:0007669"/>
    <property type="project" value="TreeGrafter"/>
</dbReference>
<feature type="active site" evidence="3">
    <location>
        <position position="29"/>
    </location>
</feature>
<dbReference type="PANTHER" id="PTHR11049">
    <property type="entry name" value="ACYL COENZYME A THIOESTER HYDROLASE"/>
    <property type="match status" value="1"/>
</dbReference>
<name>A0A4Y4CZ13_ZOORA</name>
<dbReference type="RefSeq" id="WP_307724350.1">
    <property type="nucleotide sequence ID" value="NZ_BJNV01000039.1"/>
</dbReference>
<dbReference type="CDD" id="cd03442">
    <property type="entry name" value="BFIT_BACH"/>
    <property type="match status" value="2"/>
</dbReference>
<dbReference type="InterPro" id="IPR033120">
    <property type="entry name" value="HOTDOG_ACOT"/>
</dbReference>
<dbReference type="InterPro" id="IPR029069">
    <property type="entry name" value="HotDog_dom_sf"/>
</dbReference>
<dbReference type="PROSITE" id="PS51770">
    <property type="entry name" value="HOTDOG_ACOT"/>
    <property type="match status" value="2"/>
</dbReference>
<evidence type="ECO:0000256" key="4">
    <source>
        <dbReference type="PROSITE-ProRule" id="PRU01106"/>
    </source>
</evidence>
<dbReference type="InterPro" id="IPR040170">
    <property type="entry name" value="Cytosol_ACT"/>
</dbReference>
<dbReference type="SUPFAM" id="SSF54637">
    <property type="entry name" value="Thioesterase/thiol ester dehydrase-isomerase"/>
    <property type="match status" value="2"/>
</dbReference>
<reference evidence="6 7" key="1">
    <citation type="submission" date="2019-06" db="EMBL/GenBank/DDBJ databases">
        <title>Whole genome shotgun sequence of Zoogloea ramigera NBRC 15342.</title>
        <authorList>
            <person name="Hosoyama A."/>
            <person name="Uohara A."/>
            <person name="Ohji S."/>
            <person name="Ichikawa N."/>
        </authorList>
    </citation>
    <scope>NUCLEOTIDE SEQUENCE [LARGE SCALE GENOMIC DNA]</scope>
    <source>
        <strain evidence="6 7">NBRC 15342</strain>
    </source>
</reference>
<dbReference type="Gene3D" id="3.10.129.10">
    <property type="entry name" value="Hotdog Thioesterase"/>
    <property type="match status" value="2"/>
</dbReference>
<dbReference type="InterPro" id="IPR006683">
    <property type="entry name" value="Thioestr_dom"/>
</dbReference>
<dbReference type="GO" id="GO:0006637">
    <property type="term" value="P:acyl-CoA metabolic process"/>
    <property type="evidence" value="ECO:0007669"/>
    <property type="project" value="TreeGrafter"/>
</dbReference>
<evidence type="ECO:0000313" key="7">
    <source>
        <dbReference type="Proteomes" id="UP000318422"/>
    </source>
</evidence>
<accession>A0A4Y4CZ13</accession>
<feature type="domain" description="HotDog ACOT-type" evidence="5">
    <location>
        <begin position="149"/>
        <end position="262"/>
    </location>
</feature>
<dbReference type="AlphaFoldDB" id="A0A4Y4CZ13"/>
<protein>
    <recommendedName>
        <fullName evidence="5">HotDog ACOT-type domain-containing protein</fullName>
    </recommendedName>
</protein>
<evidence type="ECO:0000256" key="2">
    <source>
        <dbReference type="ARBA" id="ARBA00022801"/>
    </source>
</evidence>
<evidence type="ECO:0000313" key="6">
    <source>
        <dbReference type="EMBL" id="GEC96277.1"/>
    </source>
</evidence>
<organism evidence="6 7">
    <name type="scientific">Zoogloea ramigera</name>
    <dbReference type="NCBI Taxonomy" id="350"/>
    <lineage>
        <taxon>Bacteria</taxon>
        <taxon>Pseudomonadati</taxon>
        <taxon>Pseudomonadota</taxon>
        <taxon>Betaproteobacteria</taxon>
        <taxon>Rhodocyclales</taxon>
        <taxon>Zoogloeaceae</taxon>
        <taxon>Zoogloea</taxon>
    </lineage>
</organism>
<comment type="caution">
    <text evidence="6">The sequence shown here is derived from an EMBL/GenBank/DDBJ whole genome shotgun (WGS) entry which is preliminary data.</text>
</comment>
<gene>
    <name evidence="6" type="ORF">ZRA01_23500</name>
</gene>
<comment type="similarity">
    <text evidence="1">Belongs to the acyl coenzyme A hydrolase family.</text>
</comment>
<dbReference type="GO" id="GO:0005829">
    <property type="term" value="C:cytosol"/>
    <property type="evidence" value="ECO:0007669"/>
    <property type="project" value="TreeGrafter"/>
</dbReference>
<evidence type="ECO:0000256" key="3">
    <source>
        <dbReference type="PIRSR" id="PIRSR640170-1"/>
    </source>
</evidence>
<dbReference type="EMBL" id="BJNV01000039">
    <property type="protein sequence ID" value="GEC96277.1"/>
    <property type="molecule type" value="Genomic_DNA"/>
</dbReference>
<dbReference type="Pfam" id="PF03061">
    <property type="entry name" value="4HBT"/>
    <property type="match status" value="2"/>
</dbReference>
<sequence>MSDAPHVSSDALTSKPLALRVMPMPADLNPAGDVFGGWIMAMVDVAGAMPAIRRAGSRVVTVAVNSFVFKQPVGVGDIVSFHAEVAAVGKSSVTVDVEVFAERNPKAPEVVKVTEARLTYVAVGEDGSKRTIPAEAPAGHAAVACQLPTDKEVVLQVMPMPAALNPSGDVFGGWIMSMVDVAAAVPAMRHAKSKVATVSVDSFVFKQPVSVGDLVSFHAAIVEVGHTCVTVDVEVFAQRNPAHPEVVKVTEARLRFVALDEFHARQHHHLG</sequence>
<dbReference type="PANTHER" id="PTHR11049:SF5">
    <property type="entry name" value="ACYL-COA THIOESTER HYDROLASE YCIA"/>
    <property type="match status" value="1"/>
</dbReference>
<dbReference type="Proteomes" id="UP000318422">
    <property type="component" value="Unassembled WGS sequence"/>
</dbReference>
<feature type="active site" evidence="3">
    <location>
        <position position="180"/>
    </location>
</feature>
<keyword evidence="7" id="KW-1185">Reference proteome</keyword>
<evidence type="ECO:0000259" key="5">
    <source>
        <dbReference type="PROSITE" id="PS51770"/>
    </source>
</evidence>
<evidence type="ECO:0000256" key="1">
    <source>
        <dbReference type="ARBA" id="ARBA00010458"/>
    </source>
</evidence>
<feature type="domain" description="HotDog ACOT-type" evidence="5">
    <location>
        <begin position="13"/>
        <end position="126"/>
    </location>
</feature>
<dbReference type="GO" id="GO:0052816">
    <property type="term" value="F:long-chain fatty acyl-CoA hydrolase activity"/>
    <property type="evidence" value="ECO:0007669"/>
    <property type="project" value="TreeGrafter"/>
</dbReference>
<keyword evidence="2 4" id="KW-0378">Hydrolase</keyword>
<proteinExistence type="inferred from homology"/>